<dbReference type="EMBL" id="KL367565">
    <property type="protein sequence ID" value="KFD63804.1"/>
    <property type="molecule type" value="Genomic_DNA"/>
</dbReference>
<accession>A0A085N2V8</accession>
<name>A0A085N2V8_9BILA</name>
<dbReference type="Proteomes" id="UP000030758">
    <property type="component" value="Unassembled WGS sequence"/>
</dbReference>
<proteinExistence type="predicted"/>
<gene>
    <name evidence="1" type="ORF">M514_23952</name>
</gene>
<dbReference type="AlphaFoldDB" id="A0A085N2V8"/>
<protein>
    <submittedName>
        <fullName evidence="1">Uncharacterized protein</fullName>
    </submittedName>
</protein>
<sequence length="62" mass="7044">MKTERGEESAEQRFEGSRGWFMRSKGRGHLHNIELQGEGASAYIDSLESAGHHDLIYQQPVQ</sequence>
<organism evidence="1">
    <name type="scientific">Trichuris suis</name>
    <name type="common">pig whipworm</name>
    <dbReference type="NCBI Taxonomy" id="68888"/>
    <lineage>
        <taxon>Eukaryota</taxon>
        <taxon>Metazoa</taxon>
        <taxon>Ecdysozoa</taxon>
        <taxon>Nematoda</taxon>
        <taxon>Enoplea</taxon>
        <taxon>Dorylaimia</taxon>
        <taxon>Trichinellida</taxon>
        <taxon>Trichuridae</taxon>
        <taxon>Trichuris</taxon>
    </lineage>
</organism>
<evidence type="ECO:0000313" key="1">
    <source>
        <dbReference type="EMBL" id="KFD63804.1"/>
    </source>
</evidence>
<reference evidence="1" key="1">
    <citation type="journal article" date="2014" name="Nat. Genet.">
        <title>Genome and transcriptome of the porcine whipworm Trichuris suis.</title>
        <authorList>
            <person name="Jex A.R."/>
            <person name="Nejsum P."/>
            <person name="Schwarz E.M."/>
            <person name="Hu L."/>
            <person name="Young N.D."/>
            <person name="Hall R.S."/>
            <person name="Korhonen P.K."/>
            <person name="Liao S."/>
            <person name="Thamsborg S."/>
            <person name="Xia J."/>
            <person name="Xu P."/>
            <person name="Wang S."/>
            <person name="Scheerlinck J.P."/>
            <person name="Hofmann A."/>
            <person name="Sternberg P.W."/>
            <person name="Wang J."/>
            <person name="Gasser R.B."/>
        </authorList>
    </citation>
    <scope>NUCLEOTIDE SEQUENCE [LARGE SCALE GENOMIC DNA]</scope>
    <source>
        <strain evidence="1">DCEP-RM93F</strain>
    </source>
</reference>